<accession>A0A0N1ITS4</accession>
<organism evidence="2 3">
    <name type="scientific">Melipona quadrifasciata</name>
    <dbReference type="NCBI Taxonomy" id="166423"/>
    <lineage>
        <taxon>Eukaryota</taxon>
        <taxon>Metazoa</taxon>
        <taxon>Ecdysozoa</taxon>
        <taxon>Arthropoda</taxon>
        <taxon>Hexapoda</taxon>
        <taxon>Insecta</taxon>
        <taxon>Pterygota</taxon>
        <taxon>Neoptera</taxon>
        <taxon>Endopterygota</taxon>
        <taxon>Hymenoptera</taxon>
        <taxon>Apocrita</taxon>
        <taxon>Aculeata</taxon>
        <taxon>Apoidea</taxon>
        <taxon>Anthophila</taxon>
        <taxon>Apidae</taxon>
        <taxon>Melipona</taxon>
    </lineage>
</organism>
<evidence type="ECO:0000256" key="1">
    <source>
        <dbReference type="SAM" id="MobiDB-lite"/>
    </source>
</evidence>
<protein>
    <submittedName>
        <fullName evidence="2">Uncharacterized protein</fullName>
    </submittedName>
</protein>
<dbReference type="EMBL" id="KQ435745">
    <property type="protein sequence ID" value="KOX76628.1"/>
    <property type="molecule type" value="Genomic_DNA"/>
</dbReference>
<keyword evidence="3" id="KW-1185">Reference proteome</keyword>
<feature type="compositionally biased region" description="Basic and acidic residues" evidence="1">
    <location>
        <begin position="65"/>
        <end position="78"/>
    </location>
</feature>
<reference evidence="2 3" key="1">
    <citation type="submission" date="2015-07" db="EMBL/GenBank/DDBJ databases">
        <title>The genome of Melipona quadrifasciata.</title>
        <authorList>
            <person name="Pan H."/>
            <person name="Kapheim K."/>
        </authorList>
    </citation>
    <scope>NUCLEOTIDE SEQUENCE [LARGE SCALE GENOMIC DNA]</scope>
    <source>
        <strain evidence="2">0111107301</strain>
        <tissue evidence="2">Whole body</tissue>
    </source>
</reference>
<dbReference type="OrthoDB" id="10601920at2759"/>
<gene>
    <name evidence="2" type="ORF">WN51_11262</name>
</gene>
<evidence type="ECO:0000313" key="2">
    <source>
        <dbReference type="EMBL" id="KOX76628.1"/>
    </source>
</evidence>
<dbReference type="AlphaFoldDB" id="A0A0N1ITS4"/>
<name>A0A0N1ITS4_9HYME</name>
<evidence type="ECO:0000313" key="3">
    <source>
        <dbReference type="Proteomes" id="UP000053105"/>
    </source>
</evidence>
<feature type="region of interest" description="Disordered" evidence="1">
    <location>
        <begin position="55"/>
        <end position="78"/>
    </location>
</feature>
<proteinExistence type="predicted"/>
<feature type="region of interest" description="Disordered" evidence="1">
    <location>
        <begin position="154"/>
        <end position="179"/>
    </location>
</feature>
<dbReference type="Proteomes" id="UP000053105">
    <property type="component" value="Unassembled WGS sequence"/>
</dbReference>
<sequence length="304" mass="34710">MKPRIREARWQRGGGLAANVRVSLWSNPRPQRRTQFERTSIKGFQIITACAAPKSSGLTSRRKERATSTRRDDDKSEYLDDVPPIYVSIRSRKVETSSERSNAKYSSRASRGKFWRDSRRQWKDHPLMYLHGVETASGGGRLWGRDTFALHESPGVHGRKSRLSSGKSYAHAGHQGNENGSYYVTEQREALDVIENSIPFNTRFIRPLSDGRGQGRLPLLKLSASEKKVTSKLRYIRGVRELHPRGVQRFTSKELPVHFHDMCDICACIQMYTLSLITAITSVKIFDFVACSRPREKRVNRESS</sequence>